<dbReference type="PANTHER" id="PTHR42883">
    <property type="entry name" value="GLUCOSE-1-PHOSPHATE THYMIDYLTRANSFERASE"/>
    <property type="match status" value="1"/>
</dbReference>
<keyword evidence="4" id="KW-1185">Reference proteome</keyword>
<dbReference type="Gene3D" id="3.90.550.10">
    <property type="entry name" value="Spore Coat Polysaccharide Biosynthesis Protein SpsA, Chain A"/>
    <property type="match status" value="1"/>
</dbReference>
<sequence>MKAVIPVAGSGKKLRPHTHTQPKSLIPVAGNTILGHIIERLQQAGIQDFVFIIGYLGGKVEAYVKRNYPNIRAEFVVQEPREGLGHALWVARENFRHEESMLIMLGDAIIDVDMQKILDSPQSVLCVKKVNQPSLFGIIETDENAFVTKLVEKPSFPKSNYALVGLYKIAHPEKLAQSLEYIIHEGIKTQHEYHLTDALAHLIEHGEKISTCEVDHWYDCGRKSSLLQTNAILLNRPEFLQAEKPEFPNTIIIPPVSIGPGCTISNSVIGPNVAIGQNTIIDYTVLQNSIIGEYSELRNTVMHDSIIGNDSSLKGLSHSLNIGDNTEINFSER</sequence>
<dbReference type="EMBL" id="JAEHFX010000005">
    <property type="protein sequence ID" value="MBK0403695.1"/>
    <property type="molecule type" value="Genomic_DNA"/>
</dbReference>
<dbReference type="Proteomes" id="UP000644147">
    <property type="component" value="Unassembled WGS sequence"/>
</dbReference>
<feature type="region of interest" description="Disordered" evidence="1">
    <location>
        <begin position="1"/>
        <end position="20"/>
    </location>
</feature>
<protein>
    <submittedName>
        <fullName evidence="3">NTP transferase domain-containing protein</fullName>
    </submittedName>
</protein>
<dbReference type="SUPFAM" id="SSF53448">
    <property type="entry name" value="Nucleotide-diphospho-sugar transferases"/>
    <property type="match status" value="1"/>
</dbReference>
<evidence type="ECO:0000313" key="4">
    <source>
        <dbReference type="Proteomes" id="UP000644147"/>
    </source>
</evidence>
<organism evidence="3 4">
    <name type="scientific">Adhaeribacter terrigena</name>
    <dbReference type="NCBI Taxonomy" id="2793070"/>
    <lineage>
        <taxon>Bacteria</taxon>
        <taxon>Pseudomonadati</taxon>
        <taxon>Bacteroidota</taxon>
        <taxon>Cytophagia</taxon>
        <taxon>Cytophagales</taxon>
        <taxon>Hymenobacteraceae</taxon>
        <taxon>Adhaeribacter</taxon>
    </lineage>
</organism>
<dbReference type="Pfam" id="PF00483">
    <property type="entry name" value="NTP_transferase"/>
    <property type="match status" value="1"/>
</dbReference>
<dbReference type="RefSeq" id="WP_200506438.1">
    <property type="nucleotide sequence ID" value="NZ_JAEHFX010000005.1"/>
</dbReference>
<dbReference type="PANTHER" id="PTHR42883:SF2">
    <property type="entry name" value="THYMIDYLYLTRANSFERASE"/>
    <property type="match status" value="1"/>
</dbReference>
<gene>
    <name evidence="3" type="ORF">I5M27_11910</name>
</gene>
<dbReference type="InterPro" id="IPR005835">
    <property type="entry name" value="NTP_transferase_dom"/>
</dbReference>
<reference evidence="3 4" key="1">
    <citation type="submission" date="2020-12" db="EMBL/GenBank/DDBJ databases">
        <title>Bacterial novel species Adhaeribacter sp. BT258 isolated from soil.</title>
        <authorList>
            <person name="Jung H.-Y."/>
        </authorList>
    </citation>
    <scope>NUCLEOTIDE SEQUENCE [LARGE SCALE GENOMIC DNA]</scope>
    <source>
        <strain evidence="3 4">BT258</strain>
    </source>
</reference>
<dbReference type="CDD" id="cd04181">
    <property type="entry name" value="NTP_transferase"/>
    <property type="match status" value="1"/>
</dbReference>
<evidence type="ECO:0000259" key="2">
    <source>
        <dbReference type="Pfam" id="PF00483"/>
    </source>
</evidence>
<dbReference type="GO" id="GO:0016740">
    <property type="term" value="F:transferase activity"/>
    <property type="evidence" value="ECO:0007669"/>
    <property type="project" value="UniProtKB-KW"/>
</dbReference>
<name>A0ABS1C2Y4_9BACT</name>
<accession>A0ABS1C2Y4</accession>
<comment type="caution">
    <text evidence="3">The sequence shown here is derived from an EMBL/GenBank/DDBJ whole genome shotgun (WGS) entry which is preliminary data.</text>
</comment>
<dbReference type="Gene3D" id="2.160.10.10">
    <property type="entry name" value="Hexapeptide repeat proteins"/>
    <property type="match status" value="1"/>
</dbReference>
<feature type="domain" description="Nucleotidyl transferase" evidence="2">
    <location>
        <begin position="2"/>
        <end position="234"/>
    </location>
</feature>
<evidence type="ECO:0000256" key="1">
    <source>
        <dbReference type="SAM" id="MobiDB-lite"/>
    </source>
</evidence>
<dbReference type="InterPro" id="IPR029044">
    <property type="entry name" value="Nucleotide-diphossugar_trans"/>
</dbReference>
<evidence type="ECO:0000313" key="3">
    <source>
        <dbReference type="EMBL" id="MBK0403695.1"/>
    </source>
</evidence>
<proteinExistence type="predicted"/>
<keyword evidence="3" id="KW-0808">Transferase</keyword>